<evidence type="ECO:0000256" key="6">
    <source>
        <dbReference type="ARBA" id="ARBA00022833"/>
    </source>
</evidence>
<reference evidence="10" key="2">
    <citation type="journal article" date="2014" name="ISME J.">
        <title>Microbial stratification in low pH oxic and suboxic macroscopic growths along an acid mine drainage.</title>
        <authorList>
            <person name="Mendez-Garcia C."/>
            <person name="Mesa V."/>
            <person name="Sprenger R.R."/>
            <person name="Richter M."/>
            <person name="Diez M.S."/>
            <person name="Solano J."/>
            <person name="Bargiela R."/>
            <person name="Golyshina O.V."/>
            <person name="Manteca A."/>
            <person name="Ramos J.L."/>
            <person name="Gallego J.R."/>
            <person name="Llorente I."/>
            <person name="Martins Dos Santos V.A."/>
            <person name="Jensen O.N."/>
            <person name="Pelaez A.I."/>
            <person name="Sanchez J."/>
            <person name="Ferrer M."/>
        </authorList>
    </citation>
    <scope>NUCLEOTIDE SEQUENCE</scope>
</reference>
<evidence type="ECO:0000256" key="1">
    <source>
        <dbReference type="ARBA" id="ARBA00000553"/>
    </source>
</evidence>
<proteinExistence type="inferred from homology"/>
<comment type="similarity">
    <text evidence="2">Belongs to the purine nucleoside phosphorylase YfiH/LACC1 family.</text>
</comment>
<dbReference type="PANTHER" id="PTHR30616">
    <property type="entry name" value="UNCHARACTERIZED PROTEIN YFIH"/>
    <property type="match status" value="1"/>
</dbReference>
<dbReference type="SUPFAM" id="SSF64438">
    <property type="entry name" value="CNF1/YfiH-like putative cysteine hydrolases"/>
    <property type="match status" value="1"/>
</dbReference>
<dbReference type="Gene3D" id="3.60.140.10">
    <property type="entry name" value="CNF1/YfiH-like putative cysteine hydrolases"/>
    <property type="match status" value="1"/>
</dbReference>
<dbReference type="GO" id="GO:0005507">
    <property type="term" value="F:copper ion binding"/>
    <property type="evidence" value="ECO:0007669"/>
    <property type="project" value="TreeGrafter"/>
</dbReference>
<evidence type="ECO:0000256" key="5">
    <source>
        <dbReference type="ARBA" id="ARBA00022801"/>
    </source>
</evidence>
<dbReference type="InterPro" id="IPR003730">
    <property type="entry name" value="Cu_polyphenol_OxRdtase"/>
</dbReference>
<dbReference type="GO" id="GO:0017061">
    <property type="term" value="F:S-methyl-5-thioadenosine phosphorylase activity"/>
    <property type="evidence" value="ECO:0007669"/>
    <property type="project" value="UniProtKB-EC"/>
</dbReference>
<protein>
    <submittedName>
        <fullName evidence="10">Multi-copper polyphenol oxidoreductase, laccase</fullName>
    </submittedName>
</protein>
<evidence type="ECO:0000256" key="9">
    <source>
        <dbReference type="ARBA" id="ARBA00049893"/>
    </source>
</evidence>
<keyword evidence="4" id="KW-0479">Metal-binding</keyword>
<comment type="catalytic activity">
    <reaction evidence="1">
        <text>inosine + phosphate = alpha-D-ribose 1-phosphate + hypoxanthine</text>
        <dbReference type="Rhea" id="RHEA:27646"/>
        <dbReference type="ChEBI" id="CHEBI:17368"/>
        <dbReference type="ChEBI" id="CHEBI:17596"/>
        <dbReference type="ChEBI" id="CHEBI:43474"/>
        <dbReference type="ChEBI" id="CHEBI:57720"/>
        <dbReference type="EC" id="2.4.2.1"/>
    </reaction>
    <physiologicalReaction direction="left-to-right" evidence="1">
        <dbReference type="Rhea" id="RHEA:27647"/>
    </physiologicalReaction>
</comment>
<evidence type="ECO:0000256" key="8">
    <source>
        <dbReference type="ARBA" id="ARBA00048968"/>
    </source>
</evidence>
<sequence>MSERWLQSGSLTCLEPVWPAPAGVRARVTTRQGGVSVGTYASFNLAAHVGDRPQAVEANRHRLEQELHLPASPCWLNQIHGANVCIDPVVADPVPSGSDASCTRRAGTVLAVLTADCLPVFFTDRAGSRVGLAHAGWRGLASGVLEATLQALGGEPRDLLAWIGPGIEPERYETGSEVQSRFGGPKFADAFRPGGGGGRAHTDLARIAVILLAQLGVGWIGQSTLGTGARDEDFCFYSYRREGETGRMASLIYLEPERCGM</sequence>
<keyword evidence="5" id="KW-0378">Hydrolase</keyword>
<dbReference type="EMBL" id="AUZY01005938">
    <property type="protein sequence ID" value="EQD56183.1"/>
    <property type="molecule type" value="Genomic_DNA"/>
</dbReference>
<name>T1AI46_9ZZZZ</name>
<dbReference type="NCBIfam" id="TIGR00726">
    <property type="entry name" value="peptidoglycan editing factor PgeF"/>
    <property type="match status" value="1"/>
</dbReference>
<evidence type="ECO:0000256" key="2">
    <source>
        <dbReference type="ARBA" id="ARBA00007353"/>
    </source>
</evidence>
<dbReference type="GO" id="GO:0016787">
    <property type="term" value="F:hydrolase activity"/>
    <property type="evidence" value="ECO:0007669"/>
    <property type="project" value="UniProtKB-KW"/>
</dbReference>
<dbReference type="CDD" id="cd16833">
    <property type="entry name" value="YfiH"/>
    <property type="match status" value="1"/>
</dbReference>
<accession>T1AI46</accession>
<evidence type="ECO:0000256" key="3">
    <source>
        <dbReference type="ARBA" id="ARBA00022679"/>
    </source>
</evidence>
<keyword evidence="6" id="KW-0862">Zinc</keyword>
<comment type="caution">
    <text evidence="10">The sequence shown here is derived from an EMBL/GenBank/DDBJ whole genome shotgun (WGS) entry which is preliminary data.</text>
</comment>
<evidence type="ECO:0000256" key="7">
    <source>
        <dbReference type="ARBA" id="ARBA00047989"/>
    </source>
</evidence>
<dbReference type="InterPro" id="IPR038371">
    <property type="entry name" value="Cu_polyphenol_OxRdtase_sf"/>
</dbReference>
<reference evidence="10" key="1">
    <citation type="submission" date="2013-08" db="EMBL/GenBank/DDBJ databases">
        <authorList>
            <person name="Mendez C."/>
            <person name="Richter M."/>
            <person name="Ferrer M."/>
            <person name="Sanchez J."/>
        </authorList>
    </citation>
    <scope>NUCLEOTIDE SEQUENCE</scope>
</reference>
<comment type="catalytic activity">
    <reaction evidence="8">
        <text>adenosine + phosphate = alpha-D-ribose 1-phosphate + adenine</text>
        <dbReference type="Rhea" id="RHEA:27642"/>
        <dbReference type="ChEBI" id="CHEBI:16335"/>
        <dbReference type="ChEBI" id="CHEBI:16708"/>
        <dbReference type="ChEBI" id="CHEBI:43474"/>
        <dbReference type="ChEBI" id="CHEBI:57720"/>
        <dbReference type="EC" id="2.4.2.1"/>
    </reaction>
    <physiologicalReaction direction="left-to-right" evidence="8">
        <dbReference type="Rhea" id="RHEA:27643"/>
    </physiologicalReaction>
</comment>
<comment type="catalytic activity">
    <reaction evidence="9">
        <text>S-methyl-5'-thioadenosine + phosphate = 5-(methylsulfanyl)-alpha-D-ribose 1-phosphate + adenine</text>
        <dbReference type="Rhea" id="RHEA:11852"/>
        <dbReference type="ChEBI" id="CHEBI:16708"/>
        <dbReference type="ChEBI" id="CHEBI:17509"/>
        <dbReference type="ChEBI" id="CHEBI:43474"/>
        <dbReference type="ChEBI" id="CHEBI:58533"/>
        <dbReference type="EC" id="2.4.2.28"/>
    </reaction>
    <physiologicalReaction direction="left-to-right" evidence="9">
        <dbReference type="Rhea" id="RHEA:11853"/>
    </physiologicalReaction>
</comment>
<evidence type="ECO:0000313" key="10">
    <source>
        <dbReference type="EMBL" id="EQD56183.1"/>
    </source>
</evidence>
<comment type="catalytic activity">
    <reaction evidence="7">
        <text>adenosine + H2O + H(+) = inosine + NH4(+)</text>
        <dbReference type="Rhea" id="RHEA:24408"/>
        <dbReference type="ChEBI" id="CHEBI:15377"/>
        <dbReference type="ChEBI" id="CHEBI:15378"/>
        <dbReference type="ChEBI" id="CHEBI:16335"/>
        <dbReference type="ChEBI" id="CHEBI:17596"/>
        <dbReference type="ChEBI" id="CHEBI:28938"/>
        <dbReference type="EC" id="3.5.4.4"/>
    </reaction>
    <physiologicalReaction direction="left-to-right" evidence="7">
        <dbReference type="Rhea" id="RHEA:24409"/>
    </physiologicalReaction>
</comment>
<evidence type="ECO:0000256" key="4">
    <source>
        <dbReference type="ARBA" id="ARBA00022723"/>
    </source>
</evidence>
<dbReference type="Pfam" id="PF02578">
    <property type="entry name" value="Cu-oxidase_4"/>
    <property type="match status" value="1"/>
</dbReference>
<dbReference type="AlphaFoldDB" id="T1AI46"/>
<gene>
    <name evidence="10" type="ORF">B1B_09032</name>
</gene>
<dbReference type="InterPro" id="IPR011324">
    <property type="entry name" value="Cytotoxic_necrot_fac-like_cat"/>
</dbReference>
<organism evidence="10">
    <name type="scientific">mine drainage metagenome</name>
    <dbReference type="NCBI Taxonomy" id="410659"/>
    <lineage>
        <taxon>unclassified sequences</taxon>
        <taxon>metagenomes</taxon>
        <taxon>ecological metagenomes</taxon>
    </lineage>
</organism>
<dbReference type="PANTHER" id="PTHR30616:SF2">
    <property type="entry name" value="PURINE NUCLEOSIDE PHOSPHORYLASE LACC1"/>
    <property type="match status" value="1"/>
</dbReference>
<keyword evidence="3" id="KW-0808">Transferase</keyword>